<dbReference type="GO" id="GO:0006950">
    <property type="term" value="P:response to stress"/>
    <property type="evidence" value="ECO:0007669"/>
    <property type="project" value="UniProtKB-ARBA"/>
</dbReference>
<evidence type="ECO:0000256" key="3">
    <source>
        <dbReference type="ARBA" id="ARBA00022692"/>
    </source>
</evidence>
<keyword evidence="4 7" id="KW-0256">Endoplasmic reticulum</keyword>
<comment type="subcellular location">
    <subcellularLocation>
        <location evidence="1 7">Endoplasmic reticulum membrane</location>
        <topology evidence="1 7">Multi-pass membrane protein</topology>
    </subcellularLocation>
</comment>
<feature type="transmembrane region" description="Helical" evidence="7">
    <location>
        <begin position="96"/>
        <end position="120"/>
    </location>
</feature>
<evidence type="ECO:0000256" key="1">
    <source>
        <dbReference type="ARBA" id="ARBA00004477"/>
    </source>
</evidence>
<organism evidence="9 10">
    <name type="scientific">Lentinula raphanica</name>
    <dbReference type="NCBI Taxonomy" id="153919"/>
    <lineage>
        <taxon>Eukaryota</taxon>
        <taxon>Fungi</taxon>
        <taxon>Dikarya</taxon>
        <taxon>Basidiomycota</taxon>
        <taxon>Agaricomycotina</taxon>
        <taxon>Agaricomycetes</taxon>
        <taxon>Agaricomycetidae</taxon>
        <taxon>Agaricales</taxon>
        <taxon>Marasmiineae</taxon>
        <taxon>Omphalotaceae</taxon>
        <taxon>Lentinula</taxon>
    </lineage>
</organism>
<dbReference type="EMBL" id="MU806029">
    <property type="protein sequence ID" value="KAJ3841741.1"/>
    <property type="molecule type" value="Genomic_DNA"/>
</dbReference>
<comment type="caution">
    <text evidence="7">Lacks conserved residue(s) required for the propagation of feature annotation.</text>
</comment>
<sequence>MDAFVAEIKKIPPVTRFLSISLISVTGSVLMHLVNPYKVLYHHSLVFGARGFEVWRLWSSFFLGSGGLSFIFEIIMLYRTGNELESGPFLRKSSDFAFQLTVACGAIIATSFPLSSTVFFRPLLLCLVYLSSQLAPPGAQTSLYGLITIPVKYFPFALLGMDLLNGGPGAAATALPGAVVGHLWWWGVFGSEPGARAGPMAEYGRAPRWLARWFGESSGSGSNAGSMRGTGGGVHVVPPRPRAEENAQTTHGYRWGSGQRLGNN</sequence>
<evidence type="ECO:0000313" key="9">
    <source>
        <dbReference type="EMBL" id="KAJ3841741.1"/>
    </source>
</evidence>
<name>A0AA38UHZ7_9AGAR</name>
<dbReference type="Pfam" id="PF04511">
    <property type="entry name" value="DER1"/>
    <property type="match status" value="1"/>
</dbReference>
<proteinExistence type="inferred from homology"/>
<dbReference type="GO" id="GO:0005789">
    <property type="term" value="C:endoplasmic reticulum membrane"/>
    <property type="evidence" value="ECO:0007669"/>
    <property type="project" value="UniProtKB-SubCell"/>
</dbReference>
<dbReference type="SUPFAM" id="SSF144091">
    <property type="entry name" value="Rhomboid-like"/>
    <property type="match status" value="1"/>
</dbReference>
<dbReference type="Proteomes" id="UP001163846">
    <property type="component" value="Unassembled WGS sequence"/>
</dbReference>
<feature type="region of interest" description="Disordered" evidence="8">
    <location>
        <begin position="221"/>
        <end position="264"/>
    </location>
</feature>
<evidence type="ECO:0000256" key="7">
    <source>
        <dbReference type="RuleBase" id="RU363059"/>
    </source>
</evidence>
<evidence type="ECO:0000256" key="2">
    <source>
        <dbReference type="ARBA" id="ARBA00008917"/>
    </source>
</evidence>
<accession>A0AA38UHZ7</accession>
<keyword evidence="5 7" id="KW-1133">Transmembrane helix</keyword>
<keyword evidence="6 7" id="KW-0472">Membrane</keyword>
<evidence type="ECO:0000313" key="10">
    <source>
        <dbReference type="Proteomes" id="UP001163846"/>
    </source>
</evidence>
<dbReference type="PANTHER" id="PTHR11009">
    <property type="entry name" value="DER1-LIKE PROTEIN, DERLIN"/>
    <property type="match status" value="1"/>
</dbReference>
<evidence type="ECO:0000256" key="4">
    <source>
        <dbReference type="ARBA" id="ARBA00022824"/>
    </source>
</evidence>
<gene>
    <name evidence="9" type="ORF">F5878DRAFT_577875</name>
</gene>
<dbReference type="AlphaFoldDB" id="A0AA38UHZ7"/>
<comment type="caution">
    <text evidence="9">The sequence shown here is derived from an EMBL/GenBank/DDBJ whole genome shotgun (WGS) entry which is preliminary data.</text>
</comment>
<keyword evidence="3 7" id="KW-0812">Transmembrane</keyword>
<reference evidence="9" key="1">
    <citation type="submission" date="2022-08" db="EMBL/GenBank/DDBJ databases">
        <authorList>
            <consortium name="DOE Joint Genome Institute"/>
            <person name="Min B."/>
            <person name="Riley R."/>
            <person name="Sierra-Patev S."/>
            <person name="Naranjo-Ortiz M."/>
            <person name="Looney B."/>
            <person name="Konkel Z."/>
            <person name="Slot J.C."/>
            <person name="Sakamoto Y."/>
            <person name="Steenwyk J.L."/>
            <person name="Rokas A."/>
            <person name="Carro J."/>
            <person name="Camarero S."/>
            <person name="Ferreira P."/>
            <person name="Molpeceres G."/>
            <person name="Ruiz-Duenas F.J."/>
            <person name="Serrano A."/>
            <person name="Henrissat B."/>
            <person name="Drula E."/>
            <person name="Hughes K.W."/>
            <person name="Mata J.L."/>
            <person name="Ishikawa N.K."/>
            <person name="Vargas-Isla R."/>
            <person name="Ushijima S."/>
            <person name="Smith C.A."/>
            <person name="Ahrendt S."/>
            <person name="Andreopoulos W."/>
            <person name="He G."/>
            <person name="Labutti K."/>
            <person name="Lipzen A."/>
            <person name="Ng V."/>
            <person name="Sandor L."/>
            <person name="Barry K."/>
            <person name="Martinez A.T."/>
            <person name="Xiao Y."/>
            <person name="Gibbons J.G."/>
            <person name="Terashima K."/>
            <person name="Hibbett D.S."/>
            <person name="Grigoriev I.V."/>
        </authorList>
    </citation>
    <scope>NUCLEOTIDE SEQUENCE</scope>
    <source>
        <strain evidence="9">TFB9207</strain>
    </source>
</reference>
<evidence type="ECO:0000256" key="8">
    <source>
        <dbReference type="SAM" id="MobiDB-lite"/>
    </source>
</evidence>
<evidence type="ECO:0000256" key="5">
    <source>
        <dbReference type="ARBA" id="ARBA00022989"/>
    </source>
</evidence>
<protein>
    <recommendedName>
        <fullName evidence="7">Derlin</fullName>
    </recommendedName>
</protein>
<keyword evidence="10" id="KW-1185">Reference proteome</keyword>
<comment type="similarity">
    <text evidence="2 7">Belongs to the derlin family.</text>
</comment>
<feature type="transmembrane region" description="Helical" evidence="7">
    <location>
        <begin position="55"/>
        <end position="75"/>
    </location>
</feature>
<dbReference type="InterPro" id="IPR007599">
    <property type="entry name" value="DER1"/>
</dbReference>
<feature type="transmembrane region" description="Helical" evidence="7">
    <location>
        <begin position="17"/>
        <end position="35"/>
    </location>
</feature>
<evidence type="ECO:0000256" key="6">
    <source>
        <dbReference type="ARBA" id="ARBA00023136"/>
    </source>
</evidence>
<comment type="function">
    <text evidence="7">May be involved in the degradation of misfolded endoplasmic reticulum (ER) luminal proteins.</text>
</comment>
<dbReference type="InterPro" id="IPR035952">
    <property type="entry name" value="Rhomboid-like_sf"/>
</dbReference>